<dbReference type="Pfam" id="PF00111">
    <property type="entry name" value="Fer2"/>
    <property type="match status" value="1"/>
</dbReference>
<keyword evidence="3" id="KW-0288">FMN</keyword>
<evidence type="ECO:0000256" key="1">
    <source>
        <dbReference type="ARBA" id="ARBA00001917"/>
    </source>
</evidence>
<proteinExistence type="predicted"/>
<dbReference type="PANTHER" id="PTHR30212">
    <property type="entry name" value="PROTEIN YIIM"/>
    <property type="match status" value="1"/>
</dbReference>
<keyword evidence="9" id="KW-0472">Membrane</keyword>
<dbReference type="InterPro" id="IPR036010">
    <property type="entry name" value="2Fe-2S_ferredoxin-like_sf"/>
</dbReference>
<dbReference type="InterPro" id="IPR017927">
    <property type="entry name" value="FAD-bd_FR_type"/>
</dbReference>
<evidence type="ECO:0000256" key="8">
    <source>
        <dbReference type="ARBA" id="ARBA00023014"/>
    </source>
</evidence>
<keyword evidence="9" id="KW-1133">Transmembrane helix</keyword>
<dbReference type="Gene3D" id="3.40.50.80">
    <property type="entry name" value="Nucleotide-binding domain of ferredoxin-NADP reductase (FNR) module"/>
    <property type="match status" value="1"/>
</dbReference>
<dbReference type="InterPro" id="IPR039261">
    <property type="entry name" value="FNR_nucleotide-bd"/>
</dbReference>
<keyword evidence="8" id="KW-0411">Iron-sulfur</keyword>
<feature type="transmembrane region" description="Helical" evidence="9">
    <location>
        <begin position="348"/>
        <end position="368"/>
    </location>
</feature>
<dbReference type="InterPro" id="IPR011037">
    <property type="entry name" value="Pyrv_Knase-like_insert_dom_sf"/>
</dbReference>
<dbReference type="InterPro" id="IPR054582">
    <property type="entry name" value="DmmA-like_N"/>
</dbReference>
<comment type="cofactor">
    <cofactor evidence="1">
        <name>FMN</name>
        <dbReference type="ChEBI" id="CHEBI:58210"/>
    </cofactor>
</comment>
<dbReference type="Pfam" id="PF22290">
    <property type="entry name" value="DmmA-like_N"/>
    <property type="match status" value="1"/>
</dbReference>
<evidence type="ECO:0000256" key="6">
    <source>
        <dbReference type="ARBA" id="ARBA00023002"/>
    </source>
</evidence>
<evidence type="ECO:0000256" key="2">
    <source>
        <dbReference type="ARBA" id="ARBA00022630"/>
    </source>
</evidence>
<dbReference type="Pfam" id="PF03473">
    <property type="entry name" value="MOSC"/>
    <property type="match status" value="1"/>
</dbReference>
<dbReference type="InterPro" id="IPR017938">
    <property type="entry name" value="Riboflavin_synthase-like_b-brl"/>
</dbReference>
<dbReference type="PROSITE" id="PS51384">
    <property type="entry name" value="FAD_FR"/>
    <property type="match status" value="1"/>
</dbReference>
<dbReference type="PROSITE" id="PS00197">
    <property type="entry name" value="2FE2S_FER_1"/>
    <property type="match status" value="1"/>
</dbReference>
<dbReference type="InterPro" id="IPR052353">
    <property type="entry name" value="Benzoxazolinone_Detox_Enz"/>
</dbReference>
<dbReference type="CDD" id="cd00207">
    <property type="entry name" value="fer2"/>
    <property type="match status" value="1"/>
</dbReference>
<dbReference type="InterPro" id="IPR001041">
    <property type="entry name" value="2Fe-2S_ferredoxin-type"/>
</dbReference>
<organism evidence="13 14">
    <name type="scientific">Zasmidium cellare</name>
    <name type="common">Wine cellar mold</name>
    <name type="synonym">Racodium cellare</name>
    <dbReference type="NCBI Taxonomy" id="395010"/>
    <lineage>
        <taxon>Eukaryota</taxon>
        <taxon>Fungi</taxon>
        <taxon>Dikarya</taxon>
        <taxon>Ascomycota</taxon>
        <taxon>Pezizomycotina</taxon>
        <taxon>Dothideomycetes</taxon>
        <taxon>Dothideomycetidae</taxon>
        <taxon>Mycosphaerellales</taxon>
        <taxon>Mycosphaerellaceae</taxon>
        <taxon>Zasmidium</taxon>
    </lineage>
</organism>
<dbReference type="SUPFAM" id="SSF54292">
    <property type="entry name" value="2Fe-2S ferredoxin-like"/>
    <property type="match status" value="1"/>
</dbReference>
<accession>A0ABR0E120</accession>
<evidence type="ECO:0000313" key="14">
    <source>
        <dbReference type="Proteomes" id="UP001305779"/>
    </source>
</evidence>
<feature type="domain" description="2Fe-2S ferredoxin-type" evidence="10">
    <location>
        <begin position="470"/>
        <end position="558"/>
    </location>
</feature>
<dbReference type="InterPro" id="IPR006058">
    <property type="entry name" value="2Fe2S_fd_BS"/>
</dbReference>
<dbReference type="InterPro" id="IPR005302">
    <property type="entry name" value="MoCF_Sase_C"/>
</dbReference>
<dbReference type="EMBL" id="JAXOVC010000013">
    <property type="protein sequence ID" value="KAK4494891.1"/>
    <property type="molecule type" value="Genomic_DNA"/>
</dbReference>
<dbReference type="Gene3D" id="2.40.33.20">
    <property type="entry name" value="PK beta-barrel domain-like"/>
    <property type="match status" value="1"/>
</dbReference>
<dbReference type="Proteomes" id="UP001305779">
    <property type="component" value="Unassembled WGS sequence"/>
</dbReference>
<dbReference type="SUPFAM" id="SSF52343">
    <property type="entry name" value="Ferredoxin reductase-like, C-terminal NADP-linked domain"/>
    <property type="match status" value="1"/>
</dbReference>
<feature type="domain" description="FAD-binding FR-type" evidence="12">
    <location>
        <begin position="245"/>
        <end position="352"/>
    </location>
</feature>
<dbReference type="SUPFAM" id="SSF63380">
    <property type="entry name" value="Riboflavin synthase domain-like"/>
    <property type="match status" value="1"/>
</dbReference>
<keyword evidence="7" id="KW-0408">Iron</keyword>
<dbReference type="PROSITE" id="PS51340">
    <property type="entry name" value="MOSC"/>
    <property type="match status" value="1"/>
</dbReference>
<dbReference type="SUPFAM" id="SSF50800">
    <property type="entry name" value="PK beta-barrel domain-like"/>
    <property type="match status" value="1"/>
</dbReference>
<keyword evidence="5" id="KW-0479">Metal-binding</keyword>
<evidence type="ECO:0000259" key="11">
    <source>
        <dbReference type="PROSITE" id="PS51340"/>
    </source>
</evidence>
<evidence type="ECO:0000259" key="12">
    <source>
        <dbReference type="PROSITE" id="PS51384"/>
    </source>
</evidence>
<protein>
    <recommendedName>
        <fullName evidence="15">MOSC domain-containing protein</fullName>
    </recommendedName>
</protein>
<evidence type="ECO:0000256" key="3">
    <source>
        <dbReference type="ARBA" id="ARBA00022643"/>
    </source>
</evidence>
<keyword evidence="6" id="KW-0560">Oxidoreductase</keyword>
<keyword evidence="4" id="KW-0001">2Fe-2S</keyword>
<evidence type="ECO:0000256" key="5">
    <source>
        <dbReference type="ARBA" id="ARBA00022723"/>
    </source>
</evidence>
<evidence type="ECO:0000256" key="7">
    <source>
        <dbReference type="ARBA" id="ARBA00023004"/>
    </source>
</evidence>
<feature type="domain" description="MOSC" evidence="11">
    <location>
        <begin position="38"/>
        <end position="185"/>
    </location>
</feature>
<dbReference type="CDD" id="cd06185">
    <property type="entry name" value="PDR_like"/>
    <property type="match status" value="1"/>
</dbReference>
<evidence type="ECO:0000313" key="13">
    <source>
        <dbReference type="EMBL" id="KAK4494891.1"/>
    </source>
</evidence>
<keyword evidence="9" id="KW-0812">Transmembrane</keyword>
<dbReference type="InterPro" id="IPR012675">
    <property type="entry name" value="Beta-grasp_dom_sf"/>
</dbReference>
<sequence length="563" mass="62932">MPSIDLAPVDVPNPTILRELRTSKLKQLGTVLSGIDKKQRQGQLFVANLGLTEDEHDLTFHGGVDKAIHQYCTDNYVYWKSAYPDKAIEGVFRPGGFGENLVADGFNEENICIGDLVRISHGDSDDSQSACVLEVSLPRQPCFKLNQRFGIKNFAPKTHQAAKTGWYYRVHTEGHIETGMEIRVIRRTHPKWSIARLHHYVHRDKTDMEVAQELIDIDVLGKECKNVFLKRWKEYQESQKPKRVEKWRPFSVIQKRNETSRIVSLDLQAEDDFADAAPIPINSYANIRLPNGLKRSYSVVDGTTSRFTLGIARDDNSRGGSTYIHDHLQAGDMVHIGDFQRSMEPDGMASHVIFIVGGIGITAFLDLVRKRKRTNQTFELHYAARTEEEIAFKSVLAELGPDAVHTYAKDRGQRMGIDKILRDRVWNSQVFVCGPTRMIDAVKTSGKAAGMTDDEIFFESFTADVSGDPFSAEVVAQDRKVTVKVESGQSLLQVMKEAGFDVPSSCEVGTCGTCRIKVRKGRVEHRGTGLAEEDKDGEMLCCVSRGVGDIVVEDPESGEVEGP</sequence>
<dbReference type="Gene3D" id="3.10.20.30">
    <property type="match status" value="1"/>
</dbReference>
<keyword evidence="14" id="KW-1185">Reference proteome</keyword>
<gene>
    <name evidence="13" type="ORF">PRZ48_014247</name>
</gene>
<dbReference type="Gene3D" id="2.40.30.10">
    <property type="entry name" value="Translation factors"/>
    <property type="match status" value="1"/>
</dbReference>
<dbReference type="PROSITE" id="PS51085">
    <property type="entry name" value="2FE2S_FER_2"/>
    <property type="match status" value="1"/>
</dbReference>
<reference evidence="13 14" key="1">
    <citation type="journal article" date="2023" name="G3 (Bethesda)">
        <title>A chromosome-level genome assembly of Zasmidium syzygii isolated from banana leaves.</title>
        <authorList>
            <person name="van Westerhoven A.C."/>
            <person name="Mehrabi R."/>
            <person name="Talebi R."/>
            <person name="Steentjes M.B.F."/>
            <person name="Corcolon B."/>
            <person name="Chong P.A."/>
            <person name="Kema G.H.J."/>
            <person name="Seidl M.F."/>
        </authorList>
    </citation>
    <scope>NUCLEOTIDE SEQUENCE [LARGE SCALE GENOMIC DNA]</scope>
    <source>
        <strain evidence="13 14">P124</strain>
    </source>
</reference>
<evidence type="ECO:0000256" key="9">
    <source>
        <dbReference type="SAM" id="Phobius"/>
    </source>
</evidence>
<evidence type="ECO:0008006" key="15">
    <source>
        <dbReference type="Google" id="ProtNLM"/>
    </source>
</evidence>
<dbReference type="PANTHER" id="PTHR30212:SF2">
    <property type="entry name" value="PROTEIN YIIM"/>
    <property type="match status" value="1"/>
</dbReference>
<name>A0ABR0E120_ZASCE</name>
<evidence type="ECO:0000256" key="4">
    <source>
        <dbReference type="ARBA" id="ARBA00022714"/>
    </source>
</evidence>
<comment type="caution">
    <text evidence="13">The sequence shown here is derived from an EMBL/GenBank/DDBJ whole genome shotgun (WGS) entry which is preliminary data.</text>
</comment>
<dbReference type="PRINTS" id="PR00409">
    <property type="entry name" value="PHDIOXRDTASE"/>
</dbReference>
<keyword evidence="2" id="KW-0285">Flavoprotein</keyword>
<evidence type="ECO:0000259" key="10">
    <source>
        <dbReference type="PROSITE" id="PS51085"/>
    </source>
</evidence>